<evidence type="ECO:0000256" key="11">
    <source>
        <dbReference type="PIRSR" id="PIRSR610347-3"/>
    </source>
</evidence>
<evidence type="ECO:0000256" key="3">
    <source>
        <dbReference type="ARBA" id="ARBA00022722"/>
    </source>
</evidence>
<evidence type="ECO:0000256" key="6">
    <source>
        <dbReference type="ARBA" id="ARBA00022839"/>
    </source>
</evidence>
<dbReference type="EMBL" id="MU620993">
    <property type="protein sequence ID" value="KAI8575201.1"/>
    <property type="molecule type" value="Genomic_DNA"/>
</dbReference>
<feature type="binding site" evidence="10">
    <location>
        <position position="144"/>
    </location>
    <ligand>
        <name>substrate</name>
    </ligand>
</feature>
<dbReference type="SUPFAM" id="SSF56024">
    <property type="entry name" value="Phospholipase D/nuclease"/>
    <property type="match status" value="2"/>
</dbReference>
<dbReference type="GO" id="GO:0006281">
    <property type="term" value="P:DNA repair"/>
    <property type="evidence" value="ECO:0007669"/>
    <property type="project" value="UniProtKB-KW"/>
</dbReference>
<comment type="caution">
    <text evidence="13">The sequence shown here is derived from an EMBL/GenBank/DDBJ whole genome shotgun (WGS) entry which is preliminary data.</text>
</comment>
<sequence length="503" mass="57761">MSSKRSRERNEDAETEPKLKKAFSDPRQNVHESKRAAEQSQYADSGVNLTYAVGCTEEENYDTVTLKDIIGDENLQELYQFNFTVDLHYLMENLDENVKTRAKIMVIHGMKESIPIIEATALMYPNVEIYSPKMMDRWGVHHSKCMILFCQKNSIRYARIAVVTANICYADWNKMCQATYRTPVLPLKSENTEAGELIGSEHGSPFECDFISYFRAYNMKVTNDLCEKLRLYDFTKCKAVIIASVPGYHQGRDVEKWGLKRLQHILTKKVDIVPECQKQSIILTQSSSVGKFTEKWYTEQFAVCMRGCRNPLSCSIPQVKFIYPTIEEVCESVTGLESAGFLRMDSATYEKLHSWFPSYLCKWEGKVGGRQKIMPHYKSYTRLRANPQTKVDATGKEVEARASIAWHLVTSANLSRAAWGDLQKNGTQLHIRHYELGILLYPDLWEEQETHILAANHQNPMPKPPDFVPFKEGNIIVPIRIPYGIPPRNYTSSDHCWTTAFVE</sequence>
<reference evidence="13" key="1">
    <citation type="submission" date="2021-06" db="EMBL/GenBank/DDBJ databases">
        <authorList>
            <consortium name="DOE Joint Genome Institute"/>
            <person name="Mondo S.J."/>
            <person name="Amses K.R."/>
            <person name="Simmons D.R."/>
            <person name="Longcore J.E."/>
            <person name="Seto K."/>
            <person name="Alves G.H."/>
            <person name="Bonds A.E."/>
            <person name="Quandt C.A."/>
            <person name="Davis W.J."/>
            <person name="Chang Y."/>
            <person name="Letcher P.M."/>
            <person name="Powell M.J."/>
            <person name="Kuo A."/>
            <person name="Labutti K."/>
            <person name="Pangilinan J."/>
            <person name="Andreopoulos W."/>
            <person name="Tritt A."/>
            <person name="Riley R."/>
            <person name="Hundley H."/>
            <person name="Johnson J."/>
            <person name="Lipzen A."/>
            <person name="Barry K."/>
            <person name="Berbee M.L."/>
            <person name="Buchler N.E."/>
            <person name="Grigoriev I.V."/>
            <person name="Spatafora J.W."/>
            <person name="Stajich J.E."/>
            <person name="James T.Y."/>
        </authorList>
    </citation>
    <scope>NUCLEOTIDE SEQUENCE</scope>
    <source>
        <strain evidence="13">AG</strain>
    </source>
</reference>
<name>A0AAD5E2C2_UMBRA</name>
<dbReference type="GO" id="GO:0017005">
    <property type="term" value="F:3'-tyrosyl-DNA phosphodiesterase activity"/>
    <property type="evidence" value="ECO:0007669"/>
    <property type="project" value="TreeGrafter"/>
</dbReference>
<dbReference type="PANTHER" id="PTHR12415">
    <property type="entry name" value="TYROSYL-DNA PHOSPHODIESTERASE 1"/>
    <property type="match status" value="1"/>
</dbReference>
<accession>A0AAD5E2C2</accession>
<feature type="active site" description="Nucleophile" evidence="9">
    <location>
        <position position="142"/>
    </location>
</feature>
<comment type="similarity">
    <text evidence="2">Belongs to the tyrosyl-DNA phosphodiesterase family.</text>
</comment>
<evidence type="ECO:0000313" key="13">
    <source>
        <dbReference type="EMBL" id="KAI8575201.1"/>
    </source>
</evidence>
<keyword evidence="7" id="KW-0234">DNA repair</keyword>
<evidence type="ECO:0000256" key="12">
    <source>
        <dbReference type="SAM" id="MobiDB-lite"/>
    </source>
</evidence>
<dbReference type="RefSeq" id="XP_051440205.1">
    <property type="nucleotide sequence ID" value="XM_051592548.1"/>
</dbReference>
<evidence type="ECO:0008006" key="15">
    <source>
        <dbReference type="Google" id="ProtNLM"/>
    </source>
</evidence>
<dbReference type="Proteomes" id="UP001206595">
    <property type="component" value="Unassembled WGS sequence"/>
</dbReference>
<evidence type="ECO:0000256" key="2">
    <source>
        <dbReference type="ARBA" id="ARBA00010205"/>
    </source>
</evidence>
<dbReference type="GO" id="GO:0004527">
    <property type="term" value="F:exonuclease activity"/>
    <property type="evidence" value="ECO:0007669"/>
    <property type="project" value="UniProtKB-KW"/>
</dbReference>
<keyword evidence="8" id="KW-0539">Nucleus</keyword>
<feature type="site" description="Interaction with DNA" evidence="11">
    <location>
        <position position="415"/>
    </location>
</feature>
<organism evidence="13 14">
    <name type="scientific">Umbelopsis ramanniana AG</name>
    <dbReference type="NCBI Taxonomy" id="1314678"/>
    <lineage>
        <taxon>Eukaryota</taxon>
        <taxon>Fungi</taxon>
        <taxon>Fungi incertae sedis</taxon>
        <taxon>Mucoromycota</taxon>
        <taxon>Mucoromycotina</taxon>
        <taxon>Umbelopsidomycetes</taxon>
        <taxon>Umbelopsidales</taxon>
        <taxon>Umbelopsidaceae</taxon>
        <taxon>Umbelopsis</taxon>
    </lineage>
</organism>
<dbReference type="GO" id="GO:0003690">
    <property type="term" value="F:double-stranded DNA binding"/>
    <property type="evidence" value="ECO:0007669"/>
    <property type="project" value="TreeGrafter"/>
</dbReference>
<evidence type="ECO:0000256" key="1">
    <source>
        <dbReference type="ARBA" id="ARBA00004123"/>
    </source>
</evidence>
<dbReference type="Pfam" id="PF06087">
    <property type="entry name" value="Tyr-DNA_phospho"/>
    <property type="match status" value="1"/>
</dbReference>
<evidence type="ECO:0000313" key="14">
    <source>
        <dbReference type="Proteomes" id="UP001206595"/>
    </source>
</evidence>
<evidence type="ECO:0000256" key="8">
    <source>
        <dbReference type="ARBA" id="ARBA00023242"/>
    </source>
</evidence>
<dbReference type="GO" id="GO:0005634">
    <property type="term" value="C:nucleus"/>
    <property type="evidence" value="ECO:0007669"/>
    <property type="project" value="UniProtKB-SubCell"/>
</dbReference>
<feature type="binding site" evidence="10">
    <location>
        <position position="378"/>
    </location>
    <ligand>
        <name>substrate</name>
    </ligand>
</feature>
<keyword evidence="5" id="KW-0378">Hydrolase</keyword>
<evidence type="ECO:0000256" key="5">
    <source>
        <dbReference type="ARBA" id="ARBA00022801"/>
    </source>
</evidence>
<dbReference type="InterPro" id="IPR010347">
    <property type="entry name" value="Tdp1"/>
</dbReference>
<dbReference type="PANTHER" id="PTHR12415:SF0">
    <property type="entry name" value="TYROSYL-DNA PHOSPHODIESTERASE 1"/>
    <property type="match status" value="1"/>
</dbReference>
<gene>
    <name evidence="13" type="ORF">K450DRAFT_262878</name>
</gene>
<keyword evidence="3" id="KW-0540">Nuclease</keyword>
<dbReference type="GO" id="GO:0003697">
    <property type="term" value="F:single-stranded DNA binding"/>
    <property type="evidence" value="ECO:0007669"/>
    <property type="project" value="TreeGrafter"/>
</dbReference>
<evidence type="ECO:0000256" key="9">
    <source>
        <dbReference type="PIRSR" id="PIRSR610347-1"/>
    </source>
</evidence>
<feature type="region of interest" description="Disordered" evidence="12">
    <location>
        <begin position="1"/>
        <end position="41"/>
    </location>
</feature>
<comment type="subcellular location">
    <subcellularLocation>
        <location evidence="1">Nucleus</location>
    </subcellularLocation>
</comment>
<keyword evidence="6" id="KW-0269">Exonuclease</keyword>
<protein>
    <recommendedName>
        <fullName evidence="15">Tyrosyl-DNA phosphodiesterase 1</fullName>
    </recommendedName>
</protein>
<keyword evidence="14" id="KW-1185">Reference proteome</keyword>
<proteinExistence type="inferred from homology"/>
<dbReference type="Gene3D" id="3.30.870.10">
    <property type="entry name" value="Endonuclease Chain A"/>
    <property type="match status" value="2"/>
</dbReference>
<dbReference type="GeneID" id="75917890"/>
<feature type="compositionally biased region" description="Basic and acidic residues" evidence="12">
    <location>
        <begin position="8"/>
        <end position="37"/>
    </location>
</feature>
<evidence type="ECO:0000256" key="10">
    <source>
        <dbReference type="PIRSR" id="PIRSR610347-2"/>
    </source>
</evidence>
<dbReference type="AlphaFoldDB" id="A0AAD5E2C2"/>
<keyword evidence="4" id="KW-0227">DNA damage</keyword>
<evidence type="ECO:0000256" key="4">
    <source>
        <dbReference type="ARBA" id="ARBA00022763"/>
    </source>
</evidence>
<evidence type="ECO:0000256" key="7">
    <source>
        <dbReference type="ARBA" id="ARBA00023204"/>
    </source>
</evidence>
<feature type="active site" description="Proton donor/acceptor" evidence="9">
    <location>
        <position position="376"/>
    </location>
</feature>
<reference evidence="13" key="2">
    <citation type="journal article" date="2022" name="Proc. Natl. Acad. Sci. U.S.A.">
        <title>Diploid-dominant life cycles characterize the early evolution of Fungi.</title>
        <authorList>
            <person name="Amses K.R."/>
            <person name="Simmons D.R."/>
            <person name="Longcore J.E."/>
            <person name="Mondo S.J."/>
            <person name="Seto K."/>
            <person name="Jeronimo G.H."/>
            <person name="Bonds A.E."/>
            <person name="Quandt C.A."/>
            <person name="Davis W.J."/>
            <person name="Chang Y."/>
            <person name="Federici B.A."/>
            <person name="Kuo A."/>
            <person name="LaButti K."/>
            <person name="Pangilinan J."/>
            <person name="Andreopoulos W."/>
            <person name="Tritt A."/>
            <person name="Riley R."/>
            <person name="Hundley H."/>
            <person name="Johnson J."/>
            <person name="Lipzen A."/>
            <person name="Barry K."/>
            <person name="Lang B.F."/>
            <person name="Cuomo C.A."/>
            <person name="Buchler N.E."/>
            <person name="Grigoriev I.V."/>
            <person name="Spatafora J.W."/>
            <person name="Stajich J.E."/>
            <person name="James T.Y."/>
        </authorList>
    </citation>
    <scope>NUCLEOTIDE SEQUENCE</scope>
    <source>
        <strain evidence="13">AG</strain>
    </source>
</reference>